<keyword evidence="2" id="KW-0805">Transcription regulation</keyword>
<dbReference type="SUPFAM" id="SSF46785">
    <property type="entry name" value="Winged helix' DNA-binding domain"/>
    <property type="match status" value="1"/>
</dbReference>
<dbReference type="PROSITE" id="PS50931">
    <property type="entry name" value="HTH_LYSR"/>
    <property type="match status" value="1"/>
</dbReference>
<protein>
    <submittedName>
        <fullName evidence="6">LysR family transcriptional regulator, glycine cleavage system transcriptional activator</fullName>
    </submittedName>
</protein>
<dbReference type="GO" id="GO:0006351">
    <property type="term" value="P:DNA-templated transcription"/>
    <property type="evidence" value="ECO:0007669"/>
    <property type="project" value="TreeGrafter"/>
</dbReference>
<evidence type="ECO:0000313" key="7">
    <source>
        <dbReference type="Proteomes" id="UP000199477"/>
    </source>
</evidence>
<dbReference type="InterPro" id="IPR005119">
    <property type="entry name" value="LysR_subst-bd"/>
</dbReference>
<feature type="domain" description="HTH lysR-type" evidence="5">
    <location>
        <begin position="4"/>
        <end position="61"/>
    </location>
</feature>
<dbReference type="Gene3D" id="1.10.10.10">
    <property type="entry name" value="Winged helix-like DNA-binding domain superfamily/Winged helix DNA-binding domain"/>
    <property type="match status" value="1"/>
</dbReference>
<accession>A0A1I2ER13</accession>
<name>A0A1I2ER13_9GAMM</name>
<keyword evidence="7" id="KW-1185">Reference proteome</keyword>
<dbReference type="Pfam" id="PF00126">
    <property type="entry name" value="HTH_1"/>
    <property type="match status" value="1"/>
</dbReference>
<organism evidence="6 7">
    <name type="scientific">Dyella marensis</name>
    <dbReference type="NCBI Taxonomy" id="500610"/>
    <lineage>
        <taxon>Bacteria</taxon>
        <taxon>Pseudomonadati</taxon>
        <taxon>Pseudomonadota</taxon>
        <taxon>Gammaproteobacteria</taxon>
        <taxon>Lysobacterales</taxon>
        <taxon>Rhodanobacteraceae</taxon>
        <taxon>Dyella</taxon>
    </lineage>
</organism>
<dbReference type="InterPro" id="IPR036390">
    <property type="entry name" value="WH_DNA-bd_sf"/>
</dbReference>
<evidence type="ECO:0000256" key="4">
    <source>
        <dbReference type="ARBA" id="ARBA00023163"/>
    </source>
</evidence>
<reference evidence="7" key="1">
    <citation type="submission" date="2016-10" db="EMBL/GenBank/DDBJ databases">
        <authorList>
            <person name="Varghese N."/>
            <person name="Submissions S."/>
        </authorList>
    </citation>
    <scope>NUCLEOTIDE SEQUENCE [LARGE SCALE GENOMIC DNA]</scope>
    <source>
        <strain evidence="7">UNC178MFTsu3.1</strain>
    </source>
</reference>
<dbReference type="Proteomes" id="UP000199477">
    <property type="component" value="Unassembled WGS sequence"/>
</dbReference>
<dbReference type="InterPro" id="IPR058163">
    <property type="entry name" value="LysR-type_TF_proteobact-type"/>
</dbReference>
<dbReference type="PANTHER" id="PTHR30537">
    <property type="entry name" value="HTH-TYPE TRANSCRIPTIONAL REGULATOR"/>
    <property type="match status" value="1"/>
</dbReference>
<dbReference type="EMBL" id="FONH01000005">
    <property type="protein sequence ID" value="SFE95492.1"/>
    <property type="molecule type" value="Genomic_DNA"/>
</dbReference>
<proteinExistence type="inferred from homology"/>
<dbReference type="AlphaFoldDB" id="A0A1I2ER13"/>
<keyword evidence="4" id="KW-0804">Transcription</keyword>
<dbReference type="Gene3D" id="3.40.190.10">
    <property type="entry name" value="Periplasmic binding protein-like II"/>
    <property type="match status" value="2"/>
</dbReference>
<dbReference type="STRING" id="500610.SAMN02799615_02068"/>
<evidence type="ECO:0000313" key="6">
    <source>
        <dbReference type="EMBL" id="SFE95492.1"/>
    </source>
</evidence>
<evidence type="ECO:0000256" key="2">
    <source>
        <dbReference type="ARBA" id="ARBA00023015"/>
    </source>
</evidence>
<dbReference type="GO" id="GO:0003700">
    <property type="term" value="F:DNA-binding transcription factor activity"/>
    <property type="evidence" value="ECO:0007669"/>
    <property type="project" value="InterPro"/>
</dbReference>
<evidence type="ECO:0000259" key="5">
    <source>
        <dbReference type="PROSITE" id="PS50931"/>
    </source>
</evidence>
<dbReference type="GO" id="GO:0043565">
    <property type="term" value="F:sequence-specific DNA binding"/>
    <property type="evidence" value="ECO:0007669"/>
    <property type="project" value="TreeGrafter"/>
</dbReference>
<dbReference type="Pfam" id="PF03466">
    <property type="entry name" value="LysR_substrate"/>
    <property type="match status" value="1"/>
</dbReference>
<evidence type="ECO:0000256" key="1">
    <source>
        <dbReference type="ARBA" id="ARBA00009437"/>
    </source>
</evidence>
<dbReference type="CDD" id="cd08432">
    <property type="entry name" value="PBP2_GcdR_TrpI_HvrB_AmpR_like"/>
    <property type="match status" value="1"/>
</dbReference>
<dbReference type="PANTHER" id="PTHR30537:SF79">
    <property type="entry name" value="TRANSCRIPTIONAL REGULATOR-RELATED"/>
    <property type="match status" value="1"/>
</dbReference>
<dbReference type="SUPFAM" id="SSF53850">
    <property type="entry name" value="Periplasmic binding protein-like II"/>
    <property type="match status" value="1"/>
</dbReference>
<evidence type="ECO:0000256" key="3">
    <source>
        <dbReference type="ARBA" id="ARBA00023125"/>
    </source>
</evidence>
<sequence>MPRISLDLLQQFVSAARLGNLSRAAEQANLTVSALSHQIRQLEQRLERRLFDRGPRGVQLTAEGRRLLEAVGHHFEGLDRAMTTYRCRREEALTLSASPGVMSSWLVPRLARLVAAHPELELNLQSSALLVDFERDAVDAAVRYGRGVWDGVESEHLFGEWIAPVASTALLERMRGTDPDDLGAWPLLGDPGNRWRDWFEQFGGTPPRRYVAQFDTTDALQRGALEGMGVALGRMVTARPLVEAGLLHVLGERYMPITEAYYLVYPPRSLEHEGLRIFRDWIRCEAEAYARGLADAAGRRAVAG</sequence>
<dbReference type="InterPro" id="IPR000847">
    <property type="entry name" value="LysR_HTH_N"/>
</dbReference>
<keyword evidence="3" id="KW-0238">DNA-binding</keyword>
<dbReference type="InterPro" id="IPR036388">
    <property type="entry name" value="WH-like_DNA-bd_sf"/>
</dbReference>
<comment type="similarity">
    <text evidence="1">Belongs to the LysR transcriptional regulatory family.</text>
</comment>
<gene>
    <name evidence="6" type="ORF">SAMN02799615_02068</name>
</gene>
<dbReference type="RefSeq" id="WP_026635455.1">
    <property type="nucleotide sequence ID" value="NZ_FONH01000005.1"/>
</dbReference>